<dbReference type="PROSITE" id="PS51186">
    <property type="entry name" value="GNAT"/>
    <property type="match status" value="1"/>
</dbReference>
<organism evidence="4 5">
    <name type="scientific">Floricoccus tropicus</name>
    <dbReference type="NCBI Taxonomy" id="1859473"/>
    <lineage>
        <taxon>Bacteria</taxon>
        <taxon>Bacillati</taxon>
        <taxon>Bacillota</taxon>
        <taxon>Bacilli</taxon>
        <taxon>Lactobacillales</taxon>
        <taxon>Streptococcaceae</taxon>
        <taxon>Floricoccus</taxon>
    </lineage>
</organism>
<gene>
    <name evidence="4" type="ORF">BG261_08450</name>
</gene>
<evidence type="ECO:0000256" key="2">
    <source>
        <dbReference type="ARBA" id="ARBA00023315"/>
    </source>
</evidence>
<dbReference type="InterPro" id="IPR000182">
    <property type="entry name" value="GNAT_dom"/>
</dbReference>
<dbReference type="InterPro" id="IPR016181">
    <property type="entry name" value="Acyl_CoA_acyltransferase"/>
</dbReference>
<dbReference type="NCBIfam" id="TIGR01575">
    <property type="entry name" value="rimI"/>
    <property type="match status" value="1"/>
</dbReference>
<dbReference type="GO" id="GO:0008080">
    <property type="term" value="F:N-acetyltransferase activity"/>
    <property type="evidence" value="ECO:0007669"/>
    <property type="project" value="InterPro"/>
</dbReference>
<comment type="caution">
    <text evidence="4">The sequence shown here is derived from an EMBL/GenBank/DDBJ whole genome shotgun (WGS) entry which is preliminary data.</text>
</comment>
<keyword evidence="2" id="KW-0012">Acyltransferase</keyword>
<protein>
    <submittedName>
        <fullName evidence="4">Ribosomal-protein-alanine N-acetyltransferase</fullName>
    </submittedName>
</protein>
<feature type="domain" description="N-acetyltransferase" evidence="3">
    <location>
        <begin position="31"/>
        <end position="179"/>
    </location>
</feature>
<dbReference type="PANTHER" id="PTHR43877">
    <property type="entry name" value="AMINOALKYLPHOSPHONATE N-ACETYLTRANSFERASE-RELATED-RELATED"/>
    <property type="match status" value="1"/>
</dbReference>
<evidence type="ECO:0000259" key="3">
    <source>
        <dbReference type="PROSITE" id="PS51186"/>
    </source>
</evidence>
<dbReference type="Pfam" id="PF00583">
    <property type="entry name" value="Acetyltransf_1"/>
    <property type="match status" value="1"/>
</dbReference>
<dbReference type="RefSeq" id="WP_070793310.1">
    <property type="nucleotide sequence ID" value="NZ_MKIR01000026.1"/>
</dbReference>
<evidence type="ECO:0000313" key="4">
    <source>
        <dbReference type="EMBL" id="OFI48303.1"/>
    </source>
</evidence>
<sequence>MKIKIQDILTKFNQRLFGLKGLNFDEKIDGFYYYLAEKSDIFYLLAIERDVYDGDTPWTYSHFEFEIEKNPNANFLIAAKNDKPIAFIGTRIDFHEDSIHITNLAVKKEFQHRGIAKNFLAQIEDLCEKLGINKISLEVKLTNQTAQALYRSNGFSSEKILPEYYDDGSDGLWMEKNLLDDED</sequence>
<keyword evidence="1 4" id="KW-0808">Transferase</keyword>
<dbReference type="PANTHER" id="PTHR43877:SF2">
    <property type="entry name" value="AMINOALKYLPHOSPHONATE N-ACETYLTRANSFERASE-RELATED"/>
    <property type="match status" value="1"/>
</dbReference>
<dbReference type="EMBL" id="MKIR01000026">
    <property type="protein sequence ID" value="OFI48303.1"/>
    <property type="molecule type" value="Genomic_DNA"/>
</dbReference>
<reference evidence="5" key="1">
    <citation type="submission" date="2016-09" db="EMBL/GenBank/DDBJ databases">
        <title>Draft genome sequence of a novel species of the family Streptococcaceae isolated from flowers.</title>
        <authorList>
            <person name="Chuah L.-O."/>
            <person name="Yap K.-P."/>
            <person name="Thong K.L."/>
            <person name="Liong M.T."/>
            <person name="Ahmad R."/>
            <person name="Rusul G."/>
        </authorList>
    </citation>
    <scope>NUCLEOTIDE SEQUENCE [LARGE SCALE GENOMIC DNA]</scope>
    <source>
        <strain evidence="5">DF1</strain>
    </source>
</reference>
<accession>A0A1E8GKX2</accession>
<evidence type="ECO:0000313" key="5">
    <source>
        <dbReference type="Proteomes" id="UP000178622"/>
    </source>
</evidence>
<dbReference type="AlphaFoldDB" id="A0A1E8GKX2"/>
<proteinExistence type="predicted"/>
<dbReference type="STRING" id="1859473.BG261_08450"/>
<dbReference type="Gene3D" id="3.40.630.30">
    <property type="match status" value="1"/>
</dbReference>
<evidence type="ECO:0000256" key="1">
    <source>
        <dbReference type="ARBA" id="ARBA00022679"/>
    </source>
</evidence>
<dbReference type="SUPFAM" id="SSF55729">
    <property type="entry name" value="Acyl-CoA N-acyltransferases (Nat)"/>
    <property type="match status" value="1"/>
</dbReference>
<dbReference type="Proteomes" id="UP000178622">
    <property type="component" value="Unassembled WGS sequence"/>
</dbReference>
<dbReference type="InterPro" id="IPR006464">
    <property type="entry name" value="AcTrfase_RimI/Ard1"/>
</dbReference>
<dbReference type="InterPro" id="IPR050832">
    <property type="entry name" value="Bact_Acetyltransf"/>
</dbReference>
<dbReference type="CDD" id="cd04301">
    <property type="entry name" value="NAT_SF"/>
    <property type="match status" value="1"/>
</dbReference>
<name>A0A1E8GKX2_9LACT</name>
<keyword evidence="5" id="KW-1185">Reference proteome</keyword>
<dbReference type="OrthoDB" id="7205533at2"/>